<evidence type="ECO:0000256" key="2">
    <source>
        <dbReference type="ARBA" id="ARBA00008919"/>
    </source>
</evidence>
<dbReference type="PANTHER" id="PTHR11929:SF145">
    <property type="entry name" value="ALPHA-(1,3)-FUCOSYLTRANSFERASE FUT-1"/>
    <property type="match status" value="1"/>
</dbReference>
<dbReference type="SUPFAM" id="SSF53756">
    <property type="entry name" value="UDP-Glycosyltransferase/glycogen phosphorylase"/>
    <property type="match status" value="1"/>
</dbReference>
<keyword evidence="9" id="KW-0325">Glycoprotein</keyword>
<dbReference type="InterPro" id="IPR001503">
    <property type="entry name" value="Glyco_trans_10"/>
</dbReference>
<proteinExistence type="inferred from homology"/>
<evidence type="ECO:0000256" key="11">
    <source>
        <dbReference type="RuleBase" id="RU003832"/>
    </source>
</evidence>
<dbReference type="InterPro" id="IPR055270">
    <property type="entry name" value="Glyco_tran_10_C"/>
</dbReference>
<evidence type="ECO:0000256" key="8">
    <source>
        <dbReference type="ARBA" id="ARBA00023136"/>
    </source>
</evidence>
<dbReference type="AlphaFoldDB" id="A0A2G8LL46"/>
<accession>A0A2G8LL46</accession>
<evidence type="ECO:0000256" key="10">
    <source>
        <dbReference type="ARBA" id="ARBA00060399"/>
    </source>
</evidence>
<evidence type="ECO:0000256" key="4">
    <source>
        <dbReference type="ARBA" id="ARBA00022679"/>
    </source>
</evidence>
<evidence type="ECO:0000313" key="14">
    <source>
        <dbReference type="Proteomes" id="UP000230750"/>
    </source>
</evidence>
<keyword evidence="4 11" id="KW-0808">Transferase</keyword>
<reference evidence="13 14" key="1">
    <citation type="journal article" date="2017" name="PLoS Biol.">
        <title>The sea cucumber genome provides insights into morphological evolution and visceral regeneration.</title>
        <authorList>
            <person name="Zhang X."/>
            <person name="Sun L."/>
            <person name="Yuan J."/>
            <person name="Sun Y."/>
            <person name="Gao Y."/>
            <person name="Zhang L."/>
            <person name="Li S."/>
            <person name="Dai H."/>
            <person name="Hamel J.F."/>
            <person name="Liu C."/>
            <person name="Yu Y."/>
            <person name="Liu S."/>
            <person name="Lin W."/>
            <person name="Guo K."/>
            <person name="Jin S."/>
            <person name="Xu P."/>
            <person name="Storey K.B."/>
            <person name="Huan P."/>
            <person name="Zhang T."/>
            <person name="Zhou Y."/>
            <person name="Zhang J."/>
            <person name="Lin C."/>
            <person name="Li X."/>
            <person name="Xing L."/>
            <person name="Huo D."/>
            <person name="Sun M."/>
            <person name="Wang L."/>
            <person name="Mercier A."/>
            <person name="Li F."/>
            <person name="Yang H."/>
            <person name="Xiang J."/>
        </authorList>
    </citation>
    <scope>NUCLEOTIDE SEQUENCE [LARGE SCALE GENOMIC DNA]</scope>
    <source>
        <strain evidence="13">Shaxun</strain>
        <tissue evidence="13">Muscle</tissue>
    </source>
</reference>
<dbReference type="EC" id="2.4.1.-" evidence="11"/>
<sequence length="173" mass="20370">MYGACGTLTCPRGKGCDVLLSSYKFYLALENSQCKDYISEKFWSNAFSHQSVPIVYGTSIENYKSVAPPHSFIHLDEFSSMAALVKYIKYLDKNDTAYNEYFEWKKHGSIKTFRLREELGTYDWLMCDILYKLREFDRENPVESEWKPNMVDMKRWWKPSCAKQVFPFSHSSL</sequence>
<evidence type="ECO:0000256" key="5">
    <source>
        <dbReference type="ARBA" id="ARBA00022692"/>
    </source>
</evidence>
<evidence type="ECO:0000259" key="12">
    <source>
        <dbReference type="Pfam" id="PF00852"/>
    </source>
</evidence>
<comment type="similarity">
    <text evidence="2 11">Belongs to the glycosyltransferase 10 family.</text>
</comment>
<keyword evidence="11" id="KW-0333">Golgi apparatus</keyword>
<evidence type="ECO:0000256" key="9">
    <source>
        <dbReference type="ARBA" id="ARBA00023180"/>
    </source>
</evidence>
<dbReference type="Pfam" id="PF00852">
    <property type="entry name" value="Glyco_transf_10"/>
    <property type="match status" value="1"/>
</dbReference>
<evidence type="ECO:0000256" key="3">
    <source>
        <dbReference type="ARBA" id="ARBA00022676"/>
    </source>
</evidence>
<keyword evidence="3 11" id="KW-0328">Glycosyltransferase</keyword>
<evidence type="ECO:0000256" key="7">
    <source>
        <dbReference type="ARBA" id="ARBA00022989"/>
    </source>
</evidence>
<keyword evidence="6" id="KW-0735">Signal-anchor</keyword>
<protein>
    <recommendedName>
        <fullName evidence="11">Fucosyltransferase</fullName>
        <ecNumber evidence="11">2.4.1.-</ecNumber>
    </recommendedName>
</protein>
<gene>
    <name evidence="13" type="ORF">BSL78_02156</name>
</gene>
<organism evidence="13 14">
    <name type="scientific">Stichopus japonicus</name>
    <name type="common">Sea cucumber</name>
    <dbReference type="NCBI Taxonomy" id="307972"/>
    <lineage>
        <taxon>Eukaryota</taxon>
        <taxon>Metazoa</taxon>
        <taxon>Echinodermata</taxon>
        <taxon>Eleutherozoa</taxon>
        <taxon>Echinozoa</taxon>
        <taxon>Holothuroidea</taxon>
        <taxon>Aspidochirotacea</taxon>
        <taxon>Aspidochirotida</taxon>
        <taxon>Stichopodidae</taxon>
        <taxon>Apostichopus</taxon>
    </lineage>
</organism>
<comment type="pathway">
    <text evidence="1">Protein modification; protein glycosylation.</text>
</comment>
<keyword evidence="14" id="KW-1185">Reference proteome</keyword>
<evidence type="ECO:0000256" key="1">
    <source>
        <dbReference type="ARBA" id="ARBA00004922"/>
    </source>
</evidence>
<dbReference type="Proteomes" id="UP000230750">
    <property type="component" value="Unassembled WGS sequence"/>
</dbReference>
<dbReference type="OrthoDB" id="427096at2759"/>
<dbReference type="GO" id="GO:0046920">
    <property type="term" value="F:alpha-(1-&gt;3)-fucosyltransferase activity"/>
    <property type="evidence" value="ECO:0007669"/>
    <property type="project" value="TreeGrafter"/>
</dbReference>
<dbReference type="InterPro" id="IPR038577">
    <property type="entry name" value="GT10-like_C_sf"/>
</dbReference>
<name>A0A2G8LL46_STIJA</name>
<keyword evidence="7" id="KW-1133">Transmembrane helix</keyword>
<keyword evidence="8" id="KW-0472">Membrane</keyword>
<keyword evidence="5 11" id="KW-0812">Transmembrane</keyword>
<dbReference type="UniPathway" id="UPA00378"/>
<dbReference type="PANTHER" id="PTHR11929">
    <property type="entry name" value="ALPHA- 1,3 -FUCOSYLTRANSFERASE"/>
    <property type="match status" value="1"/>
</dbReference>
<comment type="subcellular location">
    <subcellularLocation>
        <location evidence="10">Endomembrane system</location>
        <topology evidence="10">Single-pass type II membrane protein</topology>
    </subcellularLocation>
    <subcellularLocation>
        <location evidence="11">Golgi apparatus</location>
        <location evidence="11">Golgi stack membrane</location>
        <topology evidence="11">Single-pass type II membrane protein</topology>
    </subcellularLocation>
</comment>
<feature type="domain" description="Fucosyltransferase C-terminal" evidence="12">
    <location>
        <begin position="1"/>
        <end position="138"/>
    </location>
</feature>
<dbReference type="Gene3D" id="3.40.50.11660">
    <property type="entry name" value="Glycosyl transferase family 10, C-terminal domain"/>
    <property type="match status" value="1"/>
</dbReference>
<dbReference type="STRING" id="307972.A0A2G8LL46"/>
<dbReference type="EMBL" id="MRZV01000044">
    <property type="protein sequence ID" value="PIK60981.1"/>
    <property type="molecule type" value="Genomic_DNA"/>
</dbReference>
<comment type="caution">
    <text evidence="13">The sequence shown here is derived from an EMBL/GenBank/DDBJ whole genome shotgun (WGS) entry which is preliminary data.</text>
</comment>
<dbReference type="GO" id="GO:0032580">
    <property type="term" value="C:Golgi cisterna membrane"/>
    <property type="evidence" value="ECO:0007669"/>
    <property type="project" value="UniProtKB-SubCell"/>
</dbReference>
<evidence type="ECO:0000313" key="13">
    <source>
        <dbReference type="EMBL" id="PIK60981.1"/>
    </source>
</evidence>
<dbReference type="FunFam" id="3.40.50.11660:FF:000002">
    <property type="entry name" value="Alpha-(1,3)-fucosyltransferase"/>
    <property type="match status" value="1"/>
</dbReference>
<evidence type="ECO:0000256" key="6">
    <source>
        <dbReference type="ARBA" id="ARBA00022968"/>
    </source>
</evidence>